<keyword evidence="12" id="KW-0496">Mitochondrion</keyword>
<feature type="repeat" description="Solcar" evidence="18">
    <location>
        <begin position="109"/>
        <end position="193"/>
    </location>
</feature>
<evidence type="ECO:0000256" key="1">
    <source>
        <dbReference type="ARBA" id="ARBA00004225"/>
    </source>
</evidence>
<reference evidence="24 25" key="1">
    <citation type="journal article" date="2022" name="Front. Cell. Infect. Microbiol.">
        <title>The Genomes of Two Strains of Taenia crassiceps the Animal Model for the Study of Human Cysticercosis.</title>
        <authorList>
            <person name="Bobes R.J."/>
            <person name="Estrada K."/>
            <person name="Rios-Valencia D.G."/>
            <person name="Calderon-Gallegos A."/>
            <person name="de la Torre P."/>
            <person name="Carrero J.C."/>
            <person name="Sanchez-Flores A."/>
            <person name="Laclette J.P."/>
        </authorList>
    </citation>
    <scope>NUCLEOTIDE SEQUENCE [LARGE SCALE GENOMIC DNA]</scope>
    <source>
        <strain evidence="24">WFUcys</strain>
    </source>
</reference>
<dbReference type="InterPro" id="IPR011545">
    <property type="entry name" value="DEAD/DEAH_box_helicase_dom"/>
</dbReference>
<evidence type="ECO:0000256" key="10">
    <source>
        <dbReference type="ARBA" id="ARBA00022840"/>
    </source>
</evidence>
<dbReference type="PROSITE" id="PS51194">
    <property type="entry name" value="HELICASE_CTER"/>
    <property type="match status" value="1"/>
</dbReference>
<dbReference type="PANTHER" id="PTHR45758">
    <property type="entry name" value="MITOFERRIN-1-RELATED"/>
    <property type="match status" value="1"/>
</dbReference>
<evidence type="ECO:0000256" key="8">
    <source>
        <dbReference type="ARBA" id="ARBA00022801"/>
    </source>
</evidence>
<dbReference type="PROSITE" id="PS51192">
    <property type="entry name" value="HELICASE_ATP_BIND_1"/>
    <property type="match status" value="1"/>
</dbReference>
<evidence type="ECO:0000259" key="22">
    <source>
        <dbReference type="PROSITE" id="PS51194"/>
    </source>
</evidence>
<dbReference type="Pfam" id="PF00270">
    <property type="entry name" value="DEAD"/>
    <property type="match status" value="1"/>
</dbReference>
<evidence type="ECO:0000256" key="15">
    <source>
        <dbReference type="ARBA" id="ARBA00040418"/>
    </source>
</evidence>
<evidence type="ECO:0000256" key="14">
    <source>
        <dbReference type="ARBA" id="ARBA00037061"/>
    </source>
</evidence>
<feature type="domain" description="Helicase ATP-binding" evidence="21">
    <location>
        <begin position="518"/>
        <end position="692"/>
    </location>
</feature>
<feature type="short sequence motif" description="Q motif" evidence="19">
    <location>
        <begin position="485"/>
        <end position="513"/>
    </location>
</feature>
<evidence type="ECO:0000256" key="5">
    <source>
        <dbReference type="ARBA" id="ARBA00022496"/>
    </source>
</evidence>
<dbReference type="EMBL" id="JAKROA010000001">
    <property type="protein sequence ID" value="KAL5112445.1"/>
    <property type="molecule type" value="Genomic_DNA"/>
</dbReference>
<evidence type="ECO:0000256" key="20">
    <source>
        <dbReference type="SAM" id="MobiDB-lite"/>
    </source>
</evidence>
<keyword evidence="7" id="KW-0547">Nucleotide-binding</keyword>
<keyword evidence="9 24" id="KW-0347">Helicase</keyword>
<feature type="compositionally biased region" description="Polar residues" evidence="20">
    <location>
        <begin position="415"/>
        <end position="432"/>
    </location>
</feature>
<keyword evidence="11" id="KW-1133">Transmembrane helix</keyword>
<dbReference type="Proteomes" id="UP001651158">
    <property type="component" value="Unassembled WGS sequence"/>
</dbReference>
<feature type="domain" description="DEAD-box RNA helicase Q" evidence="23">
    <location>
        <begin position="485"/>
        <end position="513"/>
    </location>
</feature>
<keyword evidence="25" id="KW-1185">Reference proteome</keyword>
<name>A0ABR4QS07_9CEST</name>
<evidence type="ECO:0000256" key="11">
    <source>
        <dbReference type="ARBA" id="ARBA00022989"/>
    </source>
</evidence>
<evidence type="ECO:0000313" key="25">
    <source>
        <dbReference type="Proteomes" id="UP001651158"/>
    </source>
</evidence>
<feature type="repeat" description="Solcar" evidence="18">
    <location>
        <begin position="10"/>
        <end position="98"/>
    </location>
</feature>
<protein>
    <recommendedName>
        <fullName evidence="15">Mitoferrin-1</fullName>
        <ecNumber evidence="3">3.6.4.13</ecNumber>
    </recommendedName>
    <alternativeName>
        <fullName evidence="16">Mitochondrial iron transporter 1</fullName>
    </alternativeName>
    <alternativeName>
        <fullName evidence="17">Solute carrier family 25 member 37</fullName>
    </alternativeName>
</protein>
<dbReference type="Gene3D" id="3.40.50.300">
    <property type="entry name" value="P-loop containing nucleotide triphosphate hydrolases"/>
    <property type="match status" value="2"/>
</dbReference>
<dbReference type="PROSITE" id="PS51195">
    <property type="entry name" value="Q_MOTIF"/>
    <property type="match status" value="1"/>
</dbReference>
<evidence type="ECO:0000259" key="21">
    <source>
        <dbReference type="PROSITE" id="PS51192"/>
    </source>
</evidence>
<dbReference type="Gene3D" id="1.50.40.10">
    <property type="entry name" value="Mitochondrial carrier domain"/>
    <property type="match status" value="2"/>
</dbReference>
<gene>
    <name evidence="24" type="ORF">TcWFU_007097</name>
</gene>
<evidence type="ECO:0000256" key="19">
    <source>
        <dbReference type="PROSITE-ProRule" id="PRU00552"/>
    </source>
</evidence>
<evidence type="ECO:0000259" key="23">
    <source>
        <dbReference type="PROSITE" id="PS51195"/>
    </source>
</evidence>
<keyword evidence="10" id="KW-0067">ATP-binding</keyword>
<evidence type="ECO:0000256" key="6">
    <source>
        <dbReference type="ARBA" id="ARBA00022692"/>
    </source>
</evidence>
<proteinExistence type="inferred from homology"/>
<evidence type="ECO:0000256" key="16">
    <source>
        <dbReference type="ARBA" id="ARBA00041873"/>
    </source>
</evidence>
<keyword evidence="8" id="KW-0378">Hydrolase</keyword>
<comment type="function">
    <text evidence="14">Mitochondrial iron transporter that specifically mediates iron uptake in developing erythroid cells, thereby playing an essential role in heme biosynthesis.</text>
</comment>
<keyword evidence="5" id="KW-0406">Ion transport</keyword>
<evidence type="ECO:0000256" key="18">
    <source>
        <dbReference type="PROSITE-ProRule" id="PRU00282"/>
    </source>
</evidence>
<feature type="domain" description="Helicase C-terminal" evidence="22">
    <location>
        <begin position="720"/>
        <end position="870"/>
    </location>
</feature>
<evidence type="ECO:0000256" key="7">
    <source>
        <dbReference type="ARBA" id="ARBA00022741"/>
    </source>
</evidence>
<dbReference type="InterPro" id="IPR014001">
    <property type="entry name" value="Helicase_ATP-bd"/>
</dbReference>
<evidence type="ECO:0000256" key="9">
    <source>
        <dbReference type="ARBA" id="ARBA00022806"/>
    </source>
</evidence>
<keyword evidence="6 18" id="KW-0812">Transmembrane</keyword>
<dbReference type="InterPro" id="IPR001650">
    <property type="entry name" value="Helicase_C-like"/>
</dbReference>
<comment type="subcellular location">
    <subcellularLocation>
        <location evidence="1">Mitochondrion membrane</location>
        <topology evidence="1">Multi-pass membrane protein</topology>
    </subcellularLocation>
</comment>
<dbReference type="GO" id="GO:0004386">
    <property type="term" value="F:helicase activity"/>
    <property type="evidence" value="ECO:0007669"/>
    <property type="project" value="UniProtKB-KW"/>
</dbReference>
<dbReference type="CDD" id="cd18787">
    <property type="entry name" value="SF2_C_DEAD"/>
    <property type="match status" value="1"/>
</dbReference>
<dbReference type="InterPro" id="IPR018108">
    <property type="entry name" value="MCP_transmembrane"/>
</dbReference>
<evidence type="ECO:0000256" key="12">
    <source>
        <dbReference type="ARBA" id="ARBA00023128"/>
    </source>
</evidence>
<evidence type="ECO:0000256" key="17">
    <source>
        <dbReference type="ARBA" id="ARBA00041894"/>
    </source>
</evidence>
<dbReference type="PANTHER" id="PTHR45758:SF4">
    <property type="entry name" value="MITOFERRIN-1"/>
    <property type="match status" value="1"/>
</dbReference>
<keyword evidence="5" id="KW-0408">Iron</keyword>
<dbReference type="SUPFAM" id="SSF103506">
    <property type="entry name" value="Mitochondrial carrier"/>
    <property type="match status" value="1"/>
</dbReference>
<dbReference type="PROSITE" id="PS50920">
    <property type="entry name" value="SOLCAR"/>
    <property type="match status" value="3"/>
</dbReference>
<comment type="similarity">
    <text evidence="2">Belongs to the mitochondrial carrier (TC 2.A.29) family.</text>
</comment>
<evidence type="ECO:0000256" key="3">
    <source>
        <dbReference type="ARBA" id="ARBA00012552"/>
    </source>
</evidence>
<keyword evidence="4" id="KW-0813">Transport</keyword>
<dbReference type="EC" id="3.6.4.13" evidence="3"/>
<sequence>MNYEGLPDDSSTISHMIAGSCAGIMEHSITYPVDCVKTRLQCLRPSGAHRYVSLSEGLKQLFSQEGFFRSFRGVGAVVLGAGPAHALYFGLYEHMKSIFISQARLDSSYSHFAHALSGICATVAHDAVMTPADAIKQRLQMFNSPYHNTWDCLRRICRNEGVGILYRAYLTQLSTNVPFQCIHFMTYELLQEKLNPSKEYLPWTHIVSGGLAGSTAAAFTTPMDVCKTVLNTQTYGGSISGGVSGVPNEMIVPPAAKPIRGLFGACRAVVQSQGVHGLFLGMNARVVATLPGTAISWSVYEYFKWTLSKSAVDSSVPIPTSSVMAMGVNPRSTKRPQGQAGSPQPFYAFIKFFHNETSLLWICRTGVLLVTASVLSCDISMTDSKQWEKFLAELKEIDKGVRPISSLDQDRTAKDSTSPAVDKNSNASSRLCFSNADPSDKTDNEISKAEKSYINKLLNTKLVETQASDIEMLREDPSNPLHSVKTFQDLQLDPRLLKGIAALGFYKPSAIQEKALPYLVGDNPRNMIAQAQSGTGKTATFLLAMLSRVDIAYERCQCLCMAPTRELAVQIATVGQEMSRFIPKISFGLAIREEIPLVDQDGYVKSQIVIGTAGTVSLWVRGTGPYRLDPHALQMFVLDEADIMMEESGFLHTSRRIVQKLPKTCQLLLFSATYDEEVIEFARTIIPDPVEFRVRRNQLTLTNIKQVYLFAPTTEEKYDRLSEIYGSFHVGQAIIFCATRREASWLQRQMTRDGHKVVLLSGELDVRQREAVIEDFRKANFRVLITTNLCSRGLDVPQVNLVINWRLPLDRQGRVDCETYLHRIGRSGRFGKGGLAINFAGPDDENLLQQIENHFDITIPMLTNETLNNI</sequence>
<accession>A0ABR4QS07</accession>
<comment type="caution">
    <text evidence="24">The sequence shown here is derived from an EMBL/GenBank/DDBJ whole genome shotgun (WGS) entry which is preliminary data.</text>
</comment>
<dbReference type="SUPFAM" id="SSF52540">
    <property type="entry name" value="P-loop containing nucleoside triphosphate hydrolases"/>
    <property type="match status" value="1"/>
</dbReference>
<dbReference type="InterPro" id="IPR014014">
    <property type="entry name" value="RNA_helicase_DEAD_Q_motif"/>
</dbReference>
<dbReference type="Pfam" id="PF00153">
    <property type="entry name" value="Mito_carr"/>
    <property type="match status" value="3"/>
</dbReference>
<evidence type="ECO:0000256" key="13">
    <source>
        <dbReference type="ARBA" id="ARBA00023136"/>
    </source>
</evidence>
<evidence type="ECO:0000256" key="2">
    <source>
        <dbReference type="ARBA" id="ARBA00006375"/>
    </source>
</evidence>
<feature type="repeat" description="Solcar" evidence="18">
    <location>
        <begin position="204"/>
        <end position="306"/>
    </location>
</feature>
<dbReference type="SMART" id="SM00490">
    <property type="entry name" value="HELICc"/>
    <property type="match status" value="1"/>
</dbReference>
<evidence type="ECO:0000313" key="24">
    <source>
        <dbReference type="EMBL" id="KAL5112445.1"/>
    </source>
</evidence>
<dbReference type="SMART" id="SM00487">
    <property type="entry name" value="DEXDc"/>
    <property type="match status" value="1"/>
</dbReference>
<evidence type="ECO:0000256" key="4">
    <source>
        <dbReference type="ARBA" id="ARBA00022448"/>
    </source>
</evidence>
<dbReference type="Pfam" id="PF00271">
    <property type="entry name" value="Helicase_C"/>
    <property type="match status" value="1"/>
</dbReference>
<dbReference type="InterPro" id="IPR023395">
    <property type="entry name" value="MCP_dom_sf"/>
</dbReference>
<organism evidence="24 25">
    <name type="scientific">Taenia crassiceps</name>
    <dbReference type="NCBI Taxonomy" id="6207"/>
    <lineage>
        <taxon>Eukaryota</taxon>
        <taxon>Metazoa</taxon>
        <taxon>Spiralia</taxon>
        <taxon>Lophotrochozoa</taxon>
        <taxon>Platyhelminthes</taxon>
        <taxon>Cestoda</taxon>
        <taxon>Eucestoda</taxon>
        <taxon>Cyclophyllidea</taxon>
        <taxon>Taeniidae</taxon>
        <taxon>Taenia</taxon>
    </lineage>
</organism>
<dbReference type="InterPro" id="IPR027417">
    <property type="entry name" value="P-loop_NTPase"/>
</dbReference>
<keyword evidence="13 18" id="KW-0472">Membrane</keyword>
<keyword evidence="5" id="KW-0410">Iron transport</keyword>
<feature type="region of interest" description="Disordered" evidence="20">
    <location>
        <begin position="406"/>
        <end position="444"/>
    </location>
</feature>